<evidence type="ECO:0000313" key="4">
    <source>
        <dbReference type="EMBL" id="OWY96468.1"/>
    </source>
</evidence>
<dbReference type="Pfam" id="PF07714">
    <property type="entry name" value="PK_Tyr_Ser-Thr"/>
    <property type="match status" value="1"/>
</dbReference>
<sequence>MLQHLVIRLTCLHELLQTPENIKNTTAVLEGFMNVLDMFYGMLTRQDLGREQSNSSTITMFCSSRVMVQKIATTSIFHHEIDRLLTLAELRDIAPPAPTQGTIHGHSTDSINTADTENIHDWQKVWNKMRRQQLRAFQKCLKDTEFWRRVPRQWFDTEVVVKVLKPSASQAPELVSKLCFAMAQAIQVLTTLNDSVEGVPNWFIPPYEVVLGKYIAQGSFGDVYHGNEVVVKVLKPSASTSELKEEDVMELFRREADYWFMLHHQNVVHLYGACHVGTPFFVCEPAKLTSLNAHVRSLAFAKPGYNYEEKGGGPSDIMCCLVPSHTPRPIRVR</sequence>
<keyword evidence="4" id="KW-0808">Transferase</keyword>
<evidence type="ECO:0000256" key="2">
    <source>
        <dbReference type="ARBA" id="ARBA00022840"/>
    </source>
</evidence>
<evidence type="ECO:0000259" key="3">
    <source>
        <dbReference type="Pfam" id="PF07714"/>
    </source>
</evidence>
<evidence type="ECO:0000256" key="1">
    <source>
        <dbReference type="ARBA" id="ARBA00022741"/>
    </source>
</evidence>
<dbReference type="Proteomes" id="UP000198211">
    <property type="component" value="Unassembled WGS sequence"/>
</dbReference>
<keyword evidence="1" id="KW-0547">Nucleotide-binding</keyword>
<reference evidence="5" key="1">
    <citation type="submission" date="2017-03" db="EMBL/GenBank/DDBJ databases">
        <title>Phytopthora megakarya and P. palmivora, two closely related causual agents of cacao black pod achieved similar genome size and gene model numbers by different mechanisms.</title>
        <authorList>
            <person name="Ali S."/>
            <person name="Shao J."/>
            <person name="Larry D.J."/>
            <person name="Kronmiller B."/>
            <person name="Shen D."/>
            <person name="Strem M.D."/>
            <person name="Melnick R.L."/>
            <person name="Guiltinan M.J."/>
            <person name="Tyler B.M."/>
            <person name="Meinhardt L.W."/>
            <person name="Bailey B.A."/>
        </authorList>
    </citation>
    <scope>NUCLEOTIDE SEQUENCE [LARGE SCALE GENOMIC DNA]</scope>
    <source>
        <strain evidence="5">zdho120</strain>
    </source>
</reference>
<protein>
    <submittedName>
        <fullName evidence="4">TKL protein kinase</fullName>
    </submittedName>
</protein>
<proteinExistence type="predicted"/>
<dbReference type="InterPro" id="IPR001245">
    <property type="entry name" value="Ser-Thr/Tyr_kinase_cat_dom"/>
</dbReference>
<dbReference type="GO" id="GO:0004672">
    <property type="term" value="F:protein kinase activity"/>
    <property type="evidence" value="ECO:0007669"/>
    <property type="project" value="InterPro"/>
</dbReference>
<keyword evidence="2" id="KW-0067">ATP-binding</keyword>
<evidence type="ECO:0000313" key="5">
    <source>
        <dbReference type="Proteomes" id="UP000198211"/>
    </source>
</evidence>
<dbReference type="SUPFAM" id="SSF56112">
    <property type="entry name" value="Protein kinase-like (PK-like)"/>
    <property type="match status" value="1"/>
</dbReference>
<dbReference type="PANTHER" id="PTHR24418">
    <property type="entry name" value="TYROSINE-PROTEIN KINASE"/>
    <property type="match status" value="1"/>
</dbReference>
<dbReference type="AlphaFoldDB" id="A0A225UUP0"/>
<dbReference type="OrthoDB" id="112492at2759"/>
<keyword evidence="4" id="KW-0418">Kinase</keyword>
<dbReference type="STRING" id="4795.A0A225UUP0"/>
<dbReference type="InterPro" id="IPR050198">
    <property type="entry name" value="Non-receptor_tyrosine_kinases"/>
</dbReference>
<dbReference type="Gene3D" id="3.30.200.20">
    <property type="entry name" value="Phosphorylase Kinase, domain 1"/>
    <property type="match status" value="1"/>
</dbReference>
<keyword evidence="5" id="KW-1185">Reference proteome</keyword>
<accession>A0A225UUP0</accession>
<dbReference type="InterPro" id="IPR011009">
    <property type="entry name" value="Kinase-like_dom_sf"/>
</dbReference>
<dbReference type="EMBL" id="NBNE01011592">
    <property type="protein sequence ID" value="OWY96468.1"/>
    <property type="molecule type" value="Genomic_DNA"/>
</dbReference>
<organism evidence="4 5">
    <name type="scientific">Phytophthora megakarya</name>
    <dbReference type="NCBI Taxonomy" id="4795"/>
    <lineage>
        <taxon>Eukaryota</taxon>
        <taxon>Sar</taxon>
        <taxon>Stramenopiles</taxon>
        <taxon>Oomycota</taxon>
        <taxon>Peronosporomycetes</taxon>
        <taxon>Peronosporales</taxon>
        <taxon>Peronosporaceae</taxon>
        <taxon>Phytophthora</taxon>
    </lineage>
</organism>
<name>A0A225UUP0_9STRA</name>
<gene>
    <name evidence="4" type="ORF">PHMEG_00033256</name>
</gene>
<comment type="caution">
    <text evidence="4">The sequence shown here is derived from an EMBL/GenBank/DDBJ whole genome shotgun (WGS) entry which is preliminary data.</text>
</comment>
<feature type="domain" description="Serine-threonine/tyrosine-protein kinase catalytic" evidence="3">
    <location>
        <begin position="211"/>
        <end position="297"/>
    </location>
</feature>
<dbReference type="GO" id="GO:0005524">
    <property type="term" value="F:ATP binding"/>
    <property type="evidence" value="ECO:0007669"/>
    <property type="project" value="UniProtKB-KW"/>
</dbReference>